<keyword evidence="2" id="KW-1185">Reference proteome</keyword>
<evidence type="ECO:0000313" key="2">
    <source>
        <dbReference type="Proteomes" id="UP001185028"/>
    </source>
</evidence>
<protein>
    <submittedName>
        <fullName evidence="1">Uncharacterized protein</fullName>
    </submittedName>
</protein>
<proteinExistence type="predicted"/>
<organism evidence="1 2">
    <name type="scientific">Paenibacillus hunanensis</name>
    <dbReference type="NCBI Taxonomy" id="539262"/>
    <lineage>
        <taxon>Bacteria</taxon>
        <taxon>Bacillati</taxon>
        <taxon>Bacillota</taxon>
        <taxon>Bacilli</taxon>
        <taxon>Bacillales</taxon>
        <taxon>Paenibacillaceae</taxon>
        <taxon>Paenibacillus</taxon>
    </lineage>
</organism>
<accession>A0ABU1IW29</accession>
<dbReference type="RefSeq" id="WP_188774094.1">
    <property type="nucleotide sequence ID" value="NZ_BMMB01000002.1"/>
</dbReference>
<reference evidence="1 2" key="1">
    <citation type="submission" date="2023-07" db="EMBL/GenBank/DDBJ databases">
        <title>Genomic Encyclopedia of Type Strains, Phase IV (KMG-IV): sequencing the most valuable type-strain genomes for metagenomic binning, comparative biology and taxonomic classification.</title>
        <authorList>
            <person name="Goeker M."/>
        </authorList>
    </citation>
    <scope>NUCLEOTIDE SEQUENCE [LARGE SCALE GENOMIC DNA]</scope>
    <source>
        <strain evidence="1 2">DSM 22170</strain>
    </source>
</reference>
<dbReference type="Proteomes" id="UP001185028">
    <property type="component" value="Unassembled WGS sequence"/>
</dbReference>
<dbReference type="EMBL" id="JAVDQH010000002">
    <property type="protein sequence ID" value="MDR6242577.1"/>
    <property type="molecule type" value="Genomic_DNA"/>
</dbReference>
<sequence length="50" mass="5494">MSLRIVLIEGTLFMPGWLFYDAYSGNIVRVSALAAAGCGRVIFKEEDAEL</sequence>
<name>A0ABU1IW29_9BACL</name>
<comment type="caution">
    <text evidence="1">The sequence shown here is derived from an EMBL/GenBank/DDBJ whole genome shotgun (WGS) entry which is preliminary data.</text>
</comment>
<evidence type="ECO:0000313" key="1">
    <source>
        <dbReference type="EMBL" id="MDR6242577.1"/>
    </source>
</evidence>
<gene>
    <name evidence="1" type="ORF">JOC58_000461</name>
</gene>